<dbReference type="Gene3D" id="3.30.2090.10">
    <property type="entry name" value="Multidrug efflux transporter AcrB TolC docking domain, DN and DC subdomains"/>
    <property type="match status" value="2"/>
</dbReference>
<dbReference type="SUPFAM" id="SSF82693">
    <property type="entry name" value="Multidrug efflux transporter AcrB pore domain, PN1, PN2, PC1 and PC2 subdomains"/>
    <property type="match status" value="2"/>
</dbReference>
<dbReference type="SUPFAM" id="SSF82714">
    <property type="entry name" value="Multidrug efflux transporter AcrB TolC docking domain, DN and DC subdomains"/>
    <property type="match status" value="2"/>
</dbReference>
<keyword evidence="3" id="KW-1185">Reference proteome</keyword>
<dbReference type="PANTHER" id="PTHR32063:SF18">
    <property type="entry name" value="CATION EFFLUX SYSTEM PROTEIN"/>
    <property type="match status" value="1"/>
</dbReference>
<feature type="transmembrane region" description="Helical" evidence="1">
    <location>
        <begin position="434"/>
        <end position="453"/>
    </location>
</feature>
<dbReference type="Proteomes" id="UP000216998">
    <property type="component" value="Unassembled WGS sequence"/>
</dbReference>
<dbReference type="InterPro" id="IPR027463">
    <property type="entry name" value="AcrB_DN_DC_subdom"/>
</dbReference>
<dbReference type="Pfam" id="PF00873">
    <property type="entry name" value="ACR_tran"/>
    <property type="match status" value="1"/>
</dbReference>
<feature type="transmembrane region" description="Helical" evidence="1">
    <location>
        <begin position="15"/>
        <end position="36"/>
    </location>
</feature>
<keyword evidence="1" id="KW-0812">Transmembrane</keyword>
<proteinExistence type="predicted"/>
<dbReference type="PANTHER" id="PTHR32063">
    <property type="match status" value="1"/>
</dbReference>
<feature type="transmembrane region" description="Helical" evidence="1">
    <location>
        <begin position="885"/>
        <end position="906"/>
    </location>
</feature>
<dbReference type="AlphaFoldDB" id="A0A255Z2B1"/>
<feature type="transmembrane region" description="Helical" evidence="1">
    <location>
        <begin position="986"/>
        <end position="1010"/>
    </location>
</feature>
<feature type="transmembrane region" description="Helical" evidence="1">
    <location>
        <begin position="860"/>
        <end position="879"/>
    </location>
</feature>
<dbReference type="GO" id="GO:0005886">
    <property type="term" value="C:plasma membrane"/>
    <property type="evidence" value="ECO:0007669"/>
    <property type="project" value="TreeGrafter"/>
</dbReference>
<evidence type="ECO:0000313" key="2">
    <source>
        <dbReference type="EMBL" id="OYQ35569.1"/>
    </source>
</evidence>
<dbReference type="InterPro" id="IPR001036">
    <property type="entry name" value="Acrflvin-R"/>
</dbReference>
<feature type="transmembrane region" description="Helical" evidence="1">
    <location>
        <begin position="961"/>
        <end position="980"/>
    </location>
</feature>
<dbReference type="SUPFAM" id="SSF82866">
    <property type="entry name" value="Multidrug efflux transporter AcrB transmembrane domain"/>
    <property type="match status" value="2"/>
</dbReference>
<feature type="transmembrane region" description="Helical" evidence="1">
    <location>
        <begin position="362"/>
        <end position="379"/>
    </location>
</feature>
<organism evidence="2 3">
    <name type="scientific">Niveispirillum lacus</name>
    <dbReference type="NCBI Taxonomy" id="1981099"/>
    <lineage>
        <taxon>Bacteria</taxon>
        <taxon>Pseudomonadati</taxon>
        <taxon>Pseudomonadota</taxon>
        <taxon>Alphaproteobacteria</taxon>
        <taxon>Rhodospirillales</taxon>
        <taxon>Azospirillaceae</taxon>
        <taxon>Niveispirillum</taxon>
    </lineage>
</organism>
<feature type="transmembrane region" description="Helical" evidence="1">
    <location>
        <begin position="528"/>
        <end position="548"/>
    </location>
</feature>
<gene>
    <name evidence="2" type="ORF">CHU95_07550</name>
</gene>
<dbReference type="OrthoDB" id="9798415at2"/>
<name>A0A255Z2B1_9PROT</name>
<reference evidence="2 3" key="1">
    <citation type="submission" date="2017-07" db="EMBL/GenBank/DDBJ databases">
        <title>Niveispirillum cyanobacteriorum sp. nov., isolated from cyanobacterial aggregates in a eutrophic lake.</title>
        <authorList>
            <person name="Cai H."/>
        </authorList>
    </citation>
    <scope>NUCLEOTIDE SEQUENCE [LARGE SCALE GENOMIC DNA]</scope>
    <source>
        <strain evidence="3">TH1-14</strain>
    </source>
</reference>
<dbReference type="RefSeq" id="WP_094455325.1">
    <property type="nucleotide sequence ID" value="NZ_NOXU01000025.1"/>
</dbReference>
<dbReference type="Gene3D" id="3.30.70.1320">
    <property type="entry name" value="Multidrug efflux transporter AcrB pore domain like"/>
    <property type="match status" value="1"/>
</dbReference>
<dbReference type="Gene3D" id="3.30.70.1440">
    <property type="entry name" value="Multidrug efflux transporter AcrB pore domain"/>
    <property type="match status" value="1"/>
</dbReference>
<feature type="transmembrane region" description="Helical" evidence="1">
    <location>
        <begin position="337"/>
        <end position="356"/>
    </location>
</feature>
<keyword evidence="1" id="KW-0472">Membrane</keyword>
<protein>
    <submittedName>
        <fullName evidence="2">Multidrug transporter AcrB</fullName>
    </submittedName>
</protein>
<dbReference type="Gene3D" id="3.30.70.1430">
    <property type="entry name" value="Multidrug efflux transporter AcrB pore domain"/>
    <property type="match status" value="2"/>
</dbReference>
<dbReference type="Gene3D" id="1.20.1640.10">
    <property type="entry name" value="Multidrug efflux transporter AcrB transmembrane domain"/>
    <property type="match status" value="2"/>
</dbReference>
<evidence type="ECO:0000256" key="1">
    <source>
        <dbReference type="SAM" id="Phobius"/>
    </source>
</evidence>
<evidence type="ECO:0000313" key="3">
    <source>
        <dbReference type="Proteomes" id="UP000216998"/>
    </source>
</evidence>
<sequence>MSGLNLSAWAIRHQALVLFMIVMSLAIGVYSFVTLGRAEDPQFAIRTMVVTAQWPGATAREMQEQVTDRIEQTLQQVPNFHFTRSYARPGETVIFINLHDYTRSDTLPDIWYQVRKRVGDMAHTLPTGVIGPQFNDEFGDTFGIIYAFSGDGFSQTEMRQVLLAARQRLLMLPSIGKVDLLGVQDEKIYVEFDTGRLASLGVTVQQIGQALAAQNAVSPTGTIDTGADLIRVRVTGALKTEEQVAAVPIQVGGRLLRLGDIASVRRAAQDPAETLMRHNGEPVTGLAIAMAAGGDILKLGDAVKAEMKTIQATLPHGIEISLVADQPTVVRESINEFAAALAEALVIVLIVTFLSLGLRTGVVVALSVPLVLAVTFGVMKAAGIDLHKISIGALIIALGLLVDDAIIAVEMMMVKLEQGWDRAKAAAFAWTSTAFPMLSGTLVTAAGFVPVGFAHSAAGEYTGAIFWVVATALLVSWLVAVIFTPYLGYKMLPQNLEGTHSDDHNAAYDKPLYRRLRASLVWTVNHRYIVIAATVGAFVLSIAGFGFVQQQFFPNSARLELVVDLELPEGTSIGVTQARVKELEAVFAKDESIDSFSAFVGNGAPRFYLPLNQELKRPNFAQFIVVTTSLERTVELARTLPRDLETRFPDVRTRVARLENGPPVGYPVQFRVMGRDPELLRTIGGELRDLIRENPHTTDVNLDWTEKVKSVRLVVDQDRARALGVTSQDLALALQTVMTGYTATQYREGIELIDVVLRAGQDERVAADRLAELRLRGPNGPVPLSQVARLEFGLEEGILWTRSRDLALTVRADLRGNVQAPTVVAEIEAVLGPLRDKLPTGYRIEVGGAVEESAKGQASIMAVMPAMVVIMLTVLMVQLQSFQRVILVFLTAPLGLIGVTMALLLFNQPFGFVAQLGVIALAGMIMRNSVILVDQIEQDIAAGHGRFDAVVDATVRRARPIALTAAAAVLAMIPLSRSSFWGPMAISIMGGLIVATALTLYSLPAMYAAWFRVRKDETGPTAPGGWNAAD</sequence>
<keyword evidence="1" id="KW-1133">Transmembrane helix</keyword>
<feature type="transmembrane region" description="Helical" evidence="1">
    <location>
        <begin position="391"/>
        <end position="414"/>
    </location>
</feature>
<feature type="transmembrane region" description="Helical" evidence="1">
    <location>
        <begin position="465"/>
        <end position="487"/>
    </location>
</feature>
<comment type="caution">
    <text evidence="2">The sequence shown here is derived from an EMBL/GenBank/DDBJ whole genome shotgun (WGS) entry which is preliminary data.</text>
</comment>
<dbReference type="EMBL" id="NOXU01000025">
    <property type="protein sequence ID" value="OYQ35569.1"/>
    <property type="molecule type" value="Genomic_DNA"/>
</dbReference>
<accession>A0A255Z2B1</accession>
<dbReference type="PRINTS" id="PR00702">
    <property type="entry name" value="ACRIFLAVINRP"/>
</dbReference>
<dbReference type="GO" id="GO:0042910">
    <property type="term" value="F:xenobiotic transmembrane transporter activity"/>
    <property type="evidence" value="ECO:0007669"/>
    <property type="project" value="TreeGrafter"/>
</dbReference>